<feature type="transmembrane region" description="Helical" evidence="8">
    <location>
        <begin position="37"/>
        <end position="59"/>
    </location>
</feature>
<evidence type="ECO:0000256" key="4">
    <source>
        <dbReference type="ARBA" id="ARBA00022452"/>
    </source>
</evidence>
<dbReference type="InterPro" id="IPR051906">
    <property type="entry name" value="TolC-like"/>
</dbReference>
<dbReference type="GO" id="GO:0015288">
    <property type="term" value="F:porin activity"/>
    <property type="evidence" value="ECO:0007669"/>
    <property type="project" value="TreeGrafter"/>
</dbReference>
<organism evidence="9 10">
    <name type="scientific">Candidatus Acididesulfobacter diazotrophicus</name>
    <dbReference type="NCBI Taxonomy" id="2597226"/>
    <lineage>
        <taxon>Bacteria</taxon>
        <taxon>Deltaproteobacteria</taxon>
        <taxon>Candidatus Acidulodesulfobacterales</taxon>
        <taxon>Candidatus Acididesulfobacter</taxon>
    </lineage>
</organism>
<dbReference type="Gene3D" id="1.20.1600.10">
    <property type="entry name" value="Outer membrane efflux proteins (OEP)"/>
    <property type="match status" value="1"/>
</dbReference>
<evidence type="ECO:0000256" key="1">
    <source>
        <dbReference type="ARBA" id="ARBA00004442"/>
    </source>
</evidence>
<keyword evidence="8" id="KW-1133">Transmembrane helix</keyword>
<dbReference type="Proteomes" id="UP000319296">
    <property type="component" value="Unassembled WGS sequence"/>
</dbReference>
<sequence>MKLINYSYIALSKDSFVYVNDSNLKKRRPTLFFYTKYIKPFILFFIFLIIALVFSASYYSSNSYAQTLMHPKNNIKNHTMPASVSSAAAFKIINKNNKYINLKQALKLALEHYPGILSSKYNYLNYVYLNNESTYQYYPQISADAGFTKETVMNVNNRGAAQTIGNQVIINNINQNYFINDYHVGINATLMLYSFGSRYYNYLQSKYNMLSQKYSYNLTINNDLYNVIFNFESYFEDKQLELADKENLKNDEILYKEAYAFYKVGTGDLLDAETAKATMETAKASYINSTFNVKIAKLAIFNSIGISPKSGIHYYFVNSVQFKSFKTKLDKLIANGLKHNPQLKQASFTVESSKASVNQANTGYYPSLNSNFSYTGENSSFPLNRNYAVGITVSIPIFNGFLTENRVGAAKAQLNSNIENKQLIKNNLVYSVSQDYYNLINQYLTAKALQQSLKSSGLAYELALKSYKVGVGSMVQLVTANSQYITSKTNYINAEFTYFYQKAKLYSDLGLLIHHYLK</sequence>
<evidence type="ECO:0000256" key="6">
    <source>
        <dbReference type="ARBA" id="ARBA00023136"/>
    </source>
</evidence>
<dbReference type="GO" id="GO:0009279">
    <property type="term" value="C:cell outer membrane"/>
    <property type="evidence" value="ECO:0007669"/>
    <property type="project" value="UniProtKB-SubCell"/>
</dbReference>
<accession>A0A519BL12</accession>
<evidence type="ECO:0000256" key="2">
    <source>
        <dbReference type="ARBA" id="ARBA00007613"/>
    </source>
</evidence>
<keyword evidence="7" id="KW-0998">Cell outer membrane</keyword>
<evidence type="ECO:0000256" key="5">
    <source>
        <dbReference type="ARBA" id="ARBA00022692"/>
    </source>
</evidence>
<dbReference type="PANTHER" id="PTHR30026:SF20">
    <property type="entry name" value="OUTER MEMBRANE PROTEIN TOLC"/>
    <property type="match status" value="1"/>
</dbReference>
<keyword evidence="6 8" id="KW-0472">Membrane</keyword>
<dbReference type="Pfam" id="PF02321">
    <property type="entry name" value="OEP"/>
    <property type="match status" value="2"/>
</dbReference>
<evidence type="ECO:0000256" key="7">
    <source>
        <dbReference type="ARBA" id="ARBA00023237"/>
    </source>
</evidence>
<keyword evidence="4" id="KW-1134">Transmembrane beta strand</keyword>
<dbReference type="AlphaFoldDB" id="A0A519BL12"/>
<gene>
    <name evidence="9" type="ORF">EVG15_08350</name>
</gene>
<dbReference type="InterPro" id="IPR003423">
    <property type="entry name" value="OMP_efflux"/>
</dbReference>
<comment type="similarity">
    <text evidence="2">Belongs to the outer membrane factor (OMF) (TC 1.B.17) family.</text>
</comment>
<evidence type="ECO:0000256" key="8">
    <source>
        <dbReference type="SAM" id="Phobius"/>
    </source>
</evidence>
<reference evidence="9 10" key="1">
    <citation type="journal article" date="2019" name="ISME J.">
        <title>Insights into ecological role of a new deltaproteobacterial order Candidatus Acidulodesulfobacterales by metagenomics and metatranscriptomics.</title>
        <authorList>
            <person name="Tan S."/>
            <person name="Liu J."/>
            <person name="Fang Y."/>
            <person name="Hedlund B.P."/>
            <person name="Lian Z.H."/>
            <person name="Huang L.Y."/>
            <person name="Li J.T."/>
            <person name="Huang L.N."/>
            <person name="Li W.J."/>
            <person name="Jiang H.C."/>
            <person name="Dong H.L."/>
            <person name="Shu W.S."/>
        </authorList>
    </citation>
    <scope>NUCLEOTIDE SEQUENCE [LARGE SCALE GENOMIC DNA]</scope>
    <source>
        <strain evidence="9">AP1</strain>
    </source>
</reference>
<name>A0A519BL12_9DELT</name>
<dbReference type="PANTHER" id="PTHR30026">
    <property type="entry name" value="OUTER MEMBRANE PROTEIN TOLC"/>
    <property type="match status" value="1"/>
</dbReference>
<keyword evidence="3" id="KW-0813">Transport</keyword>
<dbReference type="SUPFAM" id="SSF56954">
    <property type="entry name" value="Outer membrane efflux proteins (OEP)"/>
    <property type="match status" value="1"/>
</dbReference>
<dbReference type="GO" id="GO:0015562">
    <property type="term" value="F:efflux transmembrane transporter activity"/>
    <property type="evidence" value="ECO:0007669"/>
    <property type="project" value="InterPro"/>
</dbReference>
<proteinExistence type="inferred from homology"/>
<keyword evidence="5 8" id="KW-0812">Transmembrane</keyword>
<dbReference type="EMBL" id="SGBB01000017">
    <property type="protein sequence ID" value="RZD17967.1"/>
    <property type="molecule type" value="Genomic_DNA"/>
</dbReference>
<evidence type="ECO:0000313" key="9">
    <source>
        <dbReference type="EMBL" id="RZD17967.1"/>
    </source>
</evidence>
<comment type="caution">
    <text evidence="9">The sequence shown here is derived from an EMBL/GenBank/DDBJ whole genome shotgun (WGS) entry which is preliminary data.</text>
</comment>
<protein>
    <submittedName>
        <fullName evidence="9">TolC family protein</fullName>
    </submittedName>
</protein>
<evidence type="ECO:0000313" key="10">
    <source>
        <dbReference type="Proteomes" id="UP000319296"/>
    </source>
</evidence>
<comment type="subcellular location">
    <subcellularLocation>
        <location evidence="1">Cell outer membrane</location>
    </subcellularLocation>
</comment>
<dbReference type="GO" id="GO:1990281">
    <property type="term" value="C:efflux pump complex"/>
    <property type="evidence" value="ECO:0007669"/>
    <property type="project" value="TreeGrafter"/>
</dbReference>
<evidence type="ECO:0000256" key="3">
    <source>
        <dbReference type="ARBA" id="ARBA00022448"/>
    </source>
</evidence>